<protein>
    <submittedName>
        <fullName evidence="3">Fungal-specific transcription factor domain-containing protein</fullName>
    </submittedName>
</protein>
<dbReference type="GO" id="GO:0008270">
    <property type="term" value="F:zinc ion binding"/>
    <property type="evidence" value="ECO:0007669"/>
    <property type="project" value="InterPro"/>
</dbReference>
<keyword evidence="4" id="KW-1185">Reference proteome</keyword>
<dbReference type="CDD" id="cd12148">
    <property type="entry name" value="fungal_TF_MHR"/>
    <property type="match status" value="1"/>
</dbReference>
<dbReference type="GO" id="GO:0003677">
    <property type="term" value="F:DNA binding"/>
    <property type="evidence" value="ECO:0007669"/>
    <property type="project" value="InterPro"/>
</dbReference>
<keyword evidence="1" id="KW-0539">Nucleus</keyword>
<name>A0AAD6TRY2_9AGAR</name>
<organism evidence="3 4">
    <name type="scientific">Mycena belliarum</name>
    <dbReference type="NCBI Taxonomy" id="1033014"/>
    <lineage>
        <taxon>Eukaryota</taxon>
        <taxon>Fungi</taxon>
        <taxon>Dikarya</taxon>
        <taxon>Basidiomycota</taxon>
        <taxon>Agaricomycotina</taxon>
        <taxon>Agaricomycetes</taxon>
        <taxon>Agaricomycetidae</taxon>
        <taxon>Agaricales</taxon>
        <taxon>Marasmiineae</taxon>
        <taxon>Mycenaceae</taxon>
        <taxon>Mycena</taxon>
    </lineage>
</organism>
<feature type="non-terminal residue" evidence="3">
    <location>
        <position position="412"/>
    </location>
</feature>
<sequence>NFRRHLVWDRLPWEKEVYDQRPRYVYPPSDLISTLLDLYFNSVHPILPVLHRPSFERSVAEGLHLNDTQFGATLLAMLGIASRYSNDPRVFVDGDTTLSSGWIFVKQLEVVRKLFEPTLYDMQFYCLMALFSLGTSAPETAWLYMGIGIRSIQQRGEHRRKRQGGRLDPARELWNRAFWSLMSLDRLLCLFLGRPTDASDHDQLKVDLPLAVDDEYWEQGSAQPVGTPSLLSYFVCHVRLYEILGDALRRLYPSKKARIRMNTSNPEWERSAVAELDSAMNDWLDTVPDHLRWDPDKAPSIFLKQSAVLYTTYYSVQITIHRPHIYQSTKLAAPSLLICTSAARSVLHIADVWLEKVQELPLPYMTSPVFISGIILMLNVFGSKRAGLSIDNNRDFLQVETAFKFQKSAGSR</sequence>
<dbReference type="PANTHER" id="PTHR46910">
    <property type="entry name" value="TRANSCRIPTION FACTOR PDR1"/>
    <property type="match status" value="1"/>
</dbReference>
<reference evidence="3" key="1">
    <citation type="submission" date="2023-03" db="EMBL/GenBank/DDBJ databases">
        <title>Massive genome expansion in bonnet fungi (Mycena s.s.) driven by repeated elements and novel gene families across ecological guilds.</title>
        <authorList>
            <consortium name="Lawrence Berkeley National Laboratory"/>
            <person name="Harder C.B."/>
            <person name="Miyauchi S."/>
            <person name="Viragh M."/>
            <person name="Kuo A."/>
            <person name="Thoen E."/>
            <person name="Andreopoulos B."/>
            <person name="Lu D."/>
            <person name="Skrede I."/>
            <person name="Drula E."/>
            <person name="Henrissat B."/>
            <person name="Morin E."/>
            <person name="Kohler A."/>
            <person name="Barry K."/>
            <person name="LaButti K."/>
            <person name="Morin E."/>
            <person name="Salamov A."/>
            <person name="Lipzen A."/>
            <person name="Mereny Z."/>
            <person name="Hegedus B."/>
            <person name="Baldrian P."/>
            <person name="Stursova M."/>
            <person name="Weitz H."/>
            <person name="Taylor A."/>
            <person name="Grigoriev I.V."/>
            <person name="Nagy L.G."/>
            <person name="Martin F."/>
            <person name="Kauserud H."/>
        </authorList>
    </citation>
    <scope>NUCLEOTIDE SEQUENCE</scope>
    <source>
        <strain evidence="3">CBHHK173m</strain>
    </source>
</reference>
<dbReference type="PANTHER" id="PTHR46910:SF38">
    <property type="entry name" value="ZN(2)-C6 FUNGAL-TYPE DOMAIN-CONTAINING PROTEIN"/>
    <property type="match status" value="1"/>
</dbReference>
<evidence type="ECO:0000256" key="1">
    <source>
        <dbReference type="ARBA" id="ARBA00023242"/>
    </source>
</evidence>
<evidence type="ECO:0000313" key="3">
    <source>
        <dbReference type="EMBL" id="KAJ7075883.1"/>
    </source>
</evidence>
<proteinExistence type="predicted"/>
<comment type="caution">
    <text evidence="3">The sequence shown here is derived from an EMBL/GenBank/DDBJ whole genome shotgun (WGS) entry which is preliminary data.</text>
</comment>
<dbReference type="GO" id="GO:0006351">
    <property type="term" value="P:DNA-templated transcription"/>
    <property type="evidence" value="ECO:0007669"/>
    <property type="project" value="InterPro"/>
</dbReference>
<dbReference type="EMBL" id="JARJCN010000088">
    <property type="protein sequence ID" value="KAJ7075883.1"/>
    <property type="molecule type" value="Genomic_DNA"/>
</dbReference>
<dbReference type="SMART" id="SM00906">
    <property type="entry name" value="Fungal_trans"/>
    <property type="match status" value="1"/>
</dbReference>
<evidence type="ECO:0000259" key="2">
    <source>
        <dbReference type="SMART" id="SM00906"/>
    </source>
</evidence>
<gene>
    <name evidence="3" type="ORF">B0H15DRAFT_791314</name>
</gene>
<dbReference type="Proteomes" id="UP001222325">
    <property type="component" value="Unassembled WGS sequence"/>
</dbReference>
<dbReference type="AlphaFoldDB" id="A0AAD6TRY2"/>
<feature type="domain" description="Xylanolytic transcriptional activator regulatory" evidence="2">
    <location>
        <begin position="141"/>
        <end position="215"/>
    </location>
</feature>
<dbReference type="Pfam" id="PF04082">
    <property type="entry name" value="Fungal_trans"/>
    <property type="match status" value="1"/>
</dbReference>
<evidence type="ECO:0000313" key="4">
    <source>
        <dbReference type="Proteomes" id="UP001222325"/>
    </source>
</evidence>
<dbReference type="InterPro" id="IPR050987">
    <property type="entry name" value="AtrR-like"/>
</dbReference>
<dbReference type="InterPro" id="IPR007219">
    <property type="entry name" value="XnlR_reg_dom"/>
</dbReference>
<accession>A0AAD6TRY2</accession>
<dbReference type="GO" id="GO:0003700">
    <property type="term" value="F:DNA-binding transcription factor activity"/>
    <property type="evidence" value="ECO:0007669"/>
    <property type="project" value="InterPro"/>
</dbReference>